<keyword evidence="1" id="KW-0812">Transmembrane</keyword>
<reference evidence="2" key="1">
    <citation type="submission" date="2022-08" db="EMBL/GenBank/DDBJ databases">
        <title>A Global Phylogenomic Analysis of the Shiitake Genus Lentinula.</title>
        <authorList>
            <consortium name="DOE Joint Genome Institute"/>
            <person name="Sierra-Patev S."/>
            <person name="Min B."/>
            <person name="Naranjo-Ortiz M."/>
            <person name="Looney B."/>
            <person name="Konkel Z."/>
            <person name="Slot J.C."/>
            <person name="Sakamoto Y."/>
            <person name="Steenwyk J.L."/>
            <person name="Rokas A."/>
            <person name="Carro J."/>
            <person name="Camarero S."/>
            <person name="Ferreira P."/>
            <person name="Molpeceres G."/>
            <person name="Ruiz-Duenas F.J."/>
            <person name="Serrano A."/>
            <person name="Henrissat B."/>
            <person name="Drula E."/>
            <person name="Hughes K.W."/>
            <person name="Mata J.L."/>
            <person name="Ishikawa N.K."/>
            <person name="Vargas-Isla R."/>
            <person name="Ushijima S."/>
            <person name="Smith C.A."/>
            <person name="Ahrendt S."/>
            <person name="Andreopoulos W."/>
            <person name="He G."/>
            <person name="Labutti K."/>
            <person name="Lipzen A."/>
            <person name="Ng V."/>
            <person name="Riley R."/>
            <person name="Sandor L."/>
            <person name="Barry K."/>
            <person name="Martinez A.T."/>
            <person name="Xiao Y."/>
            <person name="Gibbons J.G."/>
            <person name="Terashima K."/>
            <person name="Grigoriev I.V."/>
            <person name="Hibbett D.S."/>
        </authorList>
    </citation>
    <scope>NUCLEOTIDE SEQUENCE</scope>
    <source>
        <strain evidence="2">RHP3577 ss4</strain>
    </source>
</reference>
<name>A0ABQ8VUV9_9AGAR</name>
<organism evidence="2 3">
    <name type="scientific">Lentinula lateritia</name>
    <dbReference type="NCBI Taxonomy" id="40482"/>
    <lineage>
        <taxon>Eukaryota</taxon>
        <taxon>Fungi</taxon>
        <taxon>Dikarya</taxon>
        <taxon>Basidiomycota</taxon>
        <taxon>Agaricomycotina</taxon>
        <taxon>Agaricomycetes</taxon>
        <taxon>Agaricomycetidae</taxon>
        <taxon>Agaricales</taxon>
        <taxon>Marasmiineae</taxon>
        <taxon>Omphalotaceae</taxon>
        <taxon>Lentinula</taxon>
    </lineage>
</organism>
<gene>
    <name evidence="2" type="ORF">C8R41DRAFT_863490</name>
</gene>
<accession>A0ABQ8VUV9</accession>
<evidence type="ECO:0000313" key="2">
    <source>
        <dbReference type="EMBL" id="KAJ4500168.1"/>
    </source>
</evidence>
<sequence length="119" mass="13540">MARIESKNCLPVTINGFVSKFMITLVFSTVPFMLRCLVTKKWNDQSLRIIPHAGPDLQNDEMYNRYLSSHVVIGALTPAANYGPGLTDLWTLWVLKRVQNDPIDPISRLNLVGIKHYIQ</sequence>
<proteinExistence type="predicted"/>
<keyword evidence="3" id="KW-1185">Reference proteome</keyword>
<protein>
    <submittedName>
        <fullName evidence="2">Uncharacterized protein</fullName>
    </submittedName>
</protein>
<dbReference type="Proteomes" id="UP001150217">
    <property type="component" value="Unassembled WGS sequence"/>
</dbReference>
<feature type="transmembrane region" description="Helical" evidence="1">
    <location>
        <begin position="17"/>
        <end position="38"/>
    </location>
</feature>
<evidence type="ECO:0000313" key="3">
    <source>
        <dbReference type="Proteomes" id="UP001150217"/>
    </source>
</evidence>
<comment type="caution">
    <text evidence="2">The sequence shown here is derived from an EMBL/GenBank/DDBJ whole genome shotgun (WGS) entry which is preliminary data.</text>
</comment>
<keyword evidence="1" id="KW-0472">Membrane</keyword>
<keyword evidence="1" id="KW-1133">Transmembrane helix</keyword>
<evidence type="ECO:0000256" key="1">
    <source>
        <dbReference type="SAM" id="Phobius"/>
    </source>
</evidence>
<dbReference type="EMBL" id="JANVFT010000007">
    <property type="protein sequence ID" value="KAJ4500168.1"/>
    <property type="molecule type" value="Genomic_DNA"/>
</dbReference>